<keyword evidence="3" id="KW-0862">Zinc</keyword>
<sequence length="395" mass="43980">MASPNKDVMGRCCLFECTRPPILISDGRTDVRAYSVQKSEQKEFKVNWDEHGTAMFHIDCWNALRRSASAETAASISIVLTEMEKDMIKEAARTAETHYSSKSVEQEGERIANLLKSSNYCIAFTGAGISTAAGIGDFRGIHGKWTTQDKVKHYGQRGVSNKSGYRLADLRPTYTHEALLKLMDLGYIKYLISQNTDGLHILSGIPESKISELHGNAFMEKCEKCGKRYEKNLQNRNQSSSVNVPPKKCERCGINHRTGGICPDERCGGYLMNTIINFGDYLEADVLGNATNNAKRADLVLALGSTLQVSPANSLVEMGQKPTRLIICNRQVTPYDAYCSQMDEEGVSTLGSRVFGDCDKLMSEVMKNILSKEDLGEWLGGREQRRATYDLKRKL</sequence>
<evidence type="ECO:0000259" key="4">
    <source>
        <dbReference type="PROSITE" id="PS50305"/>
    </source>
</evidence>
<feature type="binding site" evidence="3">
    <location>
        <position position="267"/>
    </location>
    <ligand>
        <name>Zn(2+)</name>
        <dbReference type="ChEBI" id="CHEBI:29105"/>
    </ligand>
</feature>
<dbReference type="GO" id="GO:0005634">
    <property type="term" value="C:nucleus"/>
    <property type="evidence" value="ECO:0007669"/>
    <property type="project" value="TreeGrafter"/>
</dbReference>
<dbReference type="PANTHER" id="PTHR11085">
    <property type="entry name" value="NAD-DEPENDENT PROTEIN DEACYLASE SIRTUIN-5, MITOCHONDRIAL-RELATED"/>
    <property type="match status" value="1"/>
</dbReference>
<dbReference type="PANTHER" id="PTHR11085:SF10">
    <property type="entry name" value="NAD-DEPENDENT PROTEIN DEACYLASE SIRTUIN-5, MITOCHONDRIAL-RELATED"/>
    <property type="match status" value="1"/>
</dbReference>
<accession>A0A8B8CFI9</accession>
<evidence type="ECO:0000313" key="5">
    <source>
        <dbReference type="Proteomes" id="UP000694844"/>
    </source>
</evidence>
<dbReference type="Proteomes" id="UP000694844">
    <property type="component" value="Chromosome 2"/>
</dbReference>
<keyword evidence="5" id="KW-1185">Reference proteome</keyword>
<dbReference type="GO" id="GO:0070403">
    <property type="term" value="F:NAD+ binding"/>
    <property type="evidence" value="ECO:0007669"/>
    <property type="project" value="InterPro"/>
</dbReference>
<protein>
    <submittedName>
        <fullName evidence="6">NAD-dependent protein deacetylase Sirt6-like isoform X1</fullName>
    </submittedName>
</protein>
<dbReference type="GO" id="GO:0017136">
    <property type="term" value="F:histone deacetylase activity, NAD-dependent"/>
    <property type="evidence" value="ECO:0007669"/>
    <property type="project" value="TreeGrafter"/>
</dbReference>
<evidence type="ECO:0000256" key="1">
    <source>
        <dbReference type="ARBA" id="ARBA00022679"/>
    </source>
</evidence>
<dbReference type="InterPro" id="IPR003000">
    <property type="entry name" value="Sirtuin"/>
</dbReference>
<feature type="binding site" evidence="3">
    <location>
        <position position="249"/>
    </location>
    <ligand>
        <name>Zn(2+)</name>
        <dbReference type="ChEBI" id="CHEBI:29105"/>
    </ligand>
</feature>
<gene>
    <name evidence="6" type="primary">LOC111118250</name>
</gene>
<organism evidence="5 6">
    <name type="scientific">Crassostrea virginica</name>
    <name type="common">Eastern oyster</name>
    <dbReference type="NCBI Taxonomy" id="6565"/>
    <lineage>
        <taxon>Eukaryota</taxon>
        <taxon>Metazoa</taxon>
        <taxon>Spiralia</taxon>
        <taxon>Lophotrochozoa</taxon>
        <taxon>Mollusca</taxon>
        <taxon>Bivalvia</taxon>
        <taxon>Autobranchia</taxon>
        <taxon>Pteriomorphia</taxon>
        <taxon>Ostreida</taxon>
        <taxon>Ostreoidea</taxon>
        <taxon>Ostreidae</taxon>
        <taxon>Crassostrea</taxon>
    </lineage>
</organism>
<dbReference type="GO" id="GO:0046872">
    <property type="term" value="F:metal ion binding"/>
    <property type="evidence" value="ECO:0007669"/>
    <property type="project" value="UniProtKB-KW"/>
</dbReference>
<dbReference type="InterPro" id="IPR026590">
    <property type="entry name" value="Ssirtuin_cat_dom"/>
</dbReference>
<dbReference type="Gene3D" id="2.20.28.200">
    <property type="match status" value="1"/>
</dbReference>
<dbReference type="SUPFAM" id="SSF52467">
    <property type="entry name" value="DHS-like NAD/FAD-binding domain"/>
    <property type="match status" value="1"/>
</dbReference>
<feature type="binding site" evidence="3">
    <location>
        <position position="225"/>
    </location>
    <ligand>
        <name>Zn(2+)</name>
        <dbReference type="ChEBI" id="CHEBI:29105"/>
    </ligand>
</feature>
<dbReference type="Pfam" id="PF02146">
    <property type="entry name" value="SIR2"/>
    <property type="match status" value="1"/>
</dbReference>
<dbReference type="KEGG" id="cvn:111118250"/>
<feature type="domain" description="Deacetylase sirtuin-type" evidence="4">
    <location>
        <begin position="101"/>
        <end position="372"/>
    </location>
</feature>
<dbReference type="OrthoDB" id="2919105at2759"/>
<dbReference type="GeneID" id="111118250"/>
<evidence type="ECO:0000256" key="2">
    <source>
        <dbReference type="ARBA" id="ARBA00023027"/>
    </source>
</evidence>
<feature type="binding site" evidence="3">
    <location>
        <position position="222"/>
    </location>
    <ligand>
        <name>Zn(2+)</name>
        <dbReference type="ChEBI" id="CHEBI:29105"/>
    </ligand>
</feature>
<dbReference type="AlphaFoldDB" id="A0A8B8CFI9"/>
<feature type="active site" description="Proton acceptor" evidence="3">
    <location>
        <position position="214"/>
    </location>
</feature>
<keyword evidence="1" id="KW-0808">Transferase</keyword>
<dbReference type="InterPro" id="IPR029035">
    <property type="entry name" value="DHS-like_NAD/FAD-binding_dom"/>
</dbReference>
<dbReference type="RefSeq" id="XP_022313316.1">
    <property type="nucleotide sequence ID" value="XM_022457608.1"/>
</dbReference>
<proteinExistence type="predicted"/>
<evidence type="ECO:0000256" key="3">
    <source>
        <dbReference type="PROSITE-ProRule" id="PRU00236"/>
    </source>
</evidence>
<keyword evidence="2" id="KW-0520">NAD</keyword>
<dbReference type="InterPro" id="IPR050134">
    <property type="entry name" value="NAD-dep_sirtuin_deacylases"/>
</dbReference>
<dbReference type="Gene3D" id="3.40.50.1220">
    <property type="entry name" value="TPP-binding domain"/>
    <property type="match status" value="1"/>
</dbReference>
<reference evidence="6" key="1">
    <citation type="submission" date="2025-08" db="UniProtKB">
        <authorList>
            <consortium name="RefSeq"/>
        </authorList>
    </citation>
    <scope>IDENTIFICATION</scope>
    <source>
        <tissue evidence="6">Whole sample</tissue>
    </source>
</reference>
<keyword evidence="3" id="KW-0479">Metal-binding</keyword>
<name>A0A8B8CFI9_CRAVI</name>
<evidence type="ECO:0000313" key="6">
    <source>
        <dbReference type="RefSeq" id="XP_022313316.1"/>
    </source>
</evidence>
<dbReference type="PROSITE" id="PS50305">
    <property type="entry name" value="SIRTUIN"/>
    <property type="match status" value="1"/>
</dbReference>